<evidence type="ECO:0000259" key="9">
    <source>
        <dbReference type="PROSITE" id="PS50146"/>
    </source>
</evidence>
<keyword evidence="4" id="KW-0547">Nucleotide-binding</keyword>
<evidence type="ECO:0000256" key="5">
    <source>
        <dbReference type="ARBA" id="ARBA00022777"/>
    </source>
</evidence>
<name>A0A7I7X073_9MYCO</name>
<evidence type="ECO:0000256" key="2">
    <source>
        <dbReference type="ARBA" id="ARBA00005983"/>
    </source>
</evidence>
<sequence length="319" mass="33723">MRSDEEVRGPMNREIHRITLLTNPAAGHGNARHAAERALAQFQRRGIDVAHLVGTDPAHARQLLDDALAGGTDAVVVAGGDGVISLALQALAGGDVPLGIIPAGTGNDHAREYRLPTGDPEAAADVVAQGWADTVDLGRVAHDDGSVTWFGTVMAAGFDSLVSDRVNRMRWPHGRMRYNLAMVAEISQLRLLPFRLTFDDDDPVDVALTLAAFGNTRSYGGGMLICPGADHADGLLDVTMVHSGSRTKLIRLFPTVFKGTHVDLDEVSTRRAASVRVECPGINAYADGDYVGPLPVTVSAVPAALAILRPAPLTCRPGP</sequence>
<dbReference type="AlphaFoldDB" id="A0A7I7X073"/>
<dbReference type="GO" id="GO:0005524">
    <property type="term" value="F:ATP binding"/>
    <property type="evidence" value="ECO:0007669"/>
    <property type="project" value="UniProtKB-KW"/>
</dbReference>
<dbReference type="GO" id="GO:0008654">
    <property type="term" value="P:phospholipid biosynthetic process"/>
    <property type="evidence" value="ECO:0007669"/>
    <property type="project" value="UniProtKB-KW"/>
</dbReference>
<proteinExistence type="inferred from homology"/>
<comment type="similarity">
    <text evidence="2">Belongs to the diacylglycerol/lipid kinase family.</text>
</comment>
<dbReference type="EMBL" id="AP022609">
    <property type="protein sequence ID" value="BBZ22660.1"/>
    <property type="molecule type" value="Genomic_DNA"/>
</dbReference>
<reference evidence="10 11" key="1">
    <citation type="journal article" date="2019" name="Emerg. Microbes Infect.">
        <title>Comprehensive subspecies identification of 175 nontuberculous mycobacteria species based on 7547 genomic profiles.</title>
        <authorList>
            <person name="Matsumoto Y."/>
            <person name="Kinjo T."/>
            <person name="Motooka D."/>
            <person name="Nabeya D."/>
            <person name="Jung N."/>
            <person name="Uechi K."/>
            <person name="Horii T."/>
            <person name="Iida T."/>
            <person name="Fujita J."/>
            <person name="Nakamura S."/>
        </authorList>
    </citation>
    <scope>NUCLEOTIDE SEQUENCE [LARGE SCALE GENOMIC DNA]</scope>
    <source>
        <strain evidence="10 11">JCM 13571</strain>
    </source>
</reference>
<dbReference type="InterPro" id="IPR045540">
    <property type="entry name" value="YegS/DAGK_C"/>
</dbReference>
<dbReference type="SMART" id="SM00046">
    <property type="entry name" value="DAGKc"/>
    <property type="match status" value="1"/>
</dbReference>
<dbReference type="InterPro" id="IPR050187">
    <property type="entry name" value="Lipid_Phosphate_FormReg"/>
</dbReference>
<keyword evidence="5 10" id="KW-0418">Kinase</keyword>
<dbReference type="PANTHER" id="PTHR12358:SF106">
    <property type="entry name" value="LIPID KINASE YEGS"/>
    <property type="match status" value="1"/>
</dbReference>
<keyword evidence="11" id="KW-1185">Reference proteome</keyword>
<evidence type="ECO:0000256" key="6">
    <source>
        <dbReference type="ARBA" id="ARBA00022840"/>
    </source>
</evidence>
<dbReference type="GO" id="GO:0004143">
    <property type="term" value="F:ATP-dependent diacylglycerol kinase activity"/>
    <property type="evidence" value="ECO:0007669"/>
    <property type="project" value="TreeGrafter"/>
</dbReference>
<keyword evidence="7" id="KW-0443">Lipid metabolism</keyword>
<dbReference type="PANTHER" id="PTHR12358">
    <property type="entry name" value="SPHINGOSINE KINASE"/>
    <property type="match status" value="1"/>
</dbReference>
<evidence type="ECO:0000313" key="11">
    <source>
        <dbReference type="Proteomes" id="UP000467260"/>
    </source>
</evidence>
<evidence type="ECO:0000256" key="4">
    <source>
        <dbReference type="ARBA" id="ARBA00022741"/>
    </source>
</evidence>
<dbReference type="GO" id="GO:0005886">
    <property type="term" value="C:plasma membrane"/>
    <property type="evidence" value="ECO:0007669"/>
    <property type="project" value="TreeGrafter"/>
</dbReference>
<dbReference type="NCBIfam" id="NF008882">
    <property type="entry name" value="PRK11914.1"/>
    <property type="match status" value="1"/>
</dbReference>
<dbReference type="RefSeq" id="WP_234808929.1">
    <property type="nucleotide sequence ID" value="NZ_LQOZ01000028.1"/>
</dbReference>
<keyword evidence="6" id="KW-0067">ATP-binding</keyword>
<protein>
    <submittedName>
        <fullName evidence="10">Diacylglycerol kinase</fullName>
    </submittedName>
</protein>
<dbReference type="Pfam" id="PF00781">
    <property type="entry name" value="DAGK_cat"/>
    <property type="match status" value="1"/>
</dbReference>
<keyword evidence="3" id="KW-0808">Transferase</keyword>
<evidence type="ECO:0000256" key="7">
    <source>
        <dbReference type="ARBA" id="ARBA00023209"/>
    </source>
</evidence>
<dbReference type="InterPro" id="IPR017438">
    <property type="entry name" value="ATP-NAD_kinase_N"/>
</dbReference>
<dbReference type="Pfam" id="PF19279">
    <property type="entry name" value="YegS_C"/>
    <property type="match status" value="1"/>
</dbReference>
<dbReference type="SUPFAM" id="SSF111331">
    <property type="entry name" value="NAD kinase/diacylglycerol kinase-like"/>
    <property type="match status" value="1"/>
</dbReference>
<organism evidence="10 11">
    <name type="scientific">Mycolicibacter hiberniae</name>
    <dbReference type="NCBI Taxonomy" id="29314"/>
    <lineage>
        <taxon>Bacteria</taxon>
        <taxon>Bacillati</taxon>
        <taxon>Actinomycetota</taxon>
        <taxon>Actinomycetes</taxon>
        <taxon>Mycobacteriales</taxon>
        <taxon>Mycobacteriaceae</taxon>
        <taxon>Mycolicibacter</taxon>
    </lineage>
</organism>
<keyword evidence="8" id="KW-1208">Phospholipid metabolism</keyword>
<feature type="domain" description="DAGKc" evidence="9">
    <location>
        <begin position="13"/>
        <end position="144"/>
    </location>
</feature>
<keyword evidence="7" id="KW-0594">Phospholipid biosynthesis</keyword>
<dbReference type="Proteomes" id="UP000467260">
    <property type="component" value="Chromosome"/>
</dbReference>
<evidence type="ECO:0000313" key="10">
    <source>
        <dbReference type="EMBL" id="BBZ22660.1"/>
    </source>
</evidence>
<gene>
    <name evidence="10" type="ORF">MHIB_10780</name>
</gene>
<evidence type="ECO:0000256" key="3">
    <source>
        <dbReference type="ARBA" id="ARBA00022679"/>
    </source>
</evidence>
<dbReference type="Gene3D" id="2.60.200.40">
    <property type="match status" value="1"/>
</dbReference>
<dbReference type="InterPro" id="IPR016064">
    <property type="entry name" value="NAD/diacylglycerol_kinase_sf"/>
</dbReference>
<dbReference type="InterPro" id="IPR001206">
    <property type="entry name" value="Diacylglycerol_kinase_cat_dom"/>
</dbReference>
<accession>A0A7I7X073</accession>
<comment type="cofactor">
    <cofactor evidence="1">
        <name>Mg(2+)</name>
        <dbReference type="ChEBI" id="CHEBI:18420"/>
    </cofactor>
</comment>
<evidence type="ECO:0000256" key="1">
    <source>
        <dbReference type="ARBA" id="ARBA00001946"/>
    </source>
</evidence>
<dbReference type="Gene3D" id="3.40.50.10330">
    <property type="entry name" value="Probable inorganic polyphosphate/atp-NAD kinase, domain 1"/>
    <property type="match status" value="1"/>
</dbReference>
<evidence type="ECO:0000256" key="8">
    <source>
        <dbReference type="ARBA" id="ARBA00023264"/>
    </source>
</evidence>
<keyword evidence="7" id="KW-0444">Lipid biosynthesis</keyword>
<dbReference type="PROSITE" id="PS50146">
    <property type="entry name" value="DAGK"/>
    <property type="match status" value="1"/>
</dbReference>
<dbReference type="KEGG" id="mhib:MHIB_10780"/>